<comment type="caution">
    <text evidence="1">The sequence shown here is derived from an EMBL/GenBank/DDBJ whole genome shotgun (WGS) entry which is preliminary data.</text>
</comment>
<evidence type="ECO:0000313" key="1">
    <source>
        <dbReference type="EMBL" id="KAH8017130.1"/>
    </source>
</evidence>
<gene>
    <name evidence="1" type="ORF">K3G42_026452</name>
</gene>
<keyword evidence="2" id="KW-1185">Reference proteome</keyword>
<protein>
    <submittedName>
        <fullName evidence="1">Uncharacterized protein</fullName>
    </submittedName>
</protein>
<organism evidence="1 2">
    <name type="scientific">Sphaerodactylus townsendi</name>
    <dbReference type="NCBI Taxonomy" id="933632"/>
    <lineage>
        <taxon>Eukaryota</taxon>
        <taxon>Metazoa</taxon>
        <taxon>Chordata</taxon>
        <taxon>Craniata</taxon>
        <taxon>Vertebrata</taxon>
        <taxon>Euteleostomi</taxon>
        <taxon>Lepidosauria</taxon>
        <taxon>Squamata</taxon>
        <taxon>Bifurcata</taxon>
        <taxon>Gekkota</taxon>
        <taxon>Sphaerodactylidae</taxon>
        <taxon>Sphaerodactylus</taxon>
    </lineage>
</organism>
<reference evidence="1" key="1">
    <citation type="submission" date="2021-08" db="EMBL/GenBank/DDBJ databases">
        <title>The first chromosome-level gecko genome reveals the dynamic sex chromosomes of Neotropical dwarf geckos (Sphaerodactylidae: Sphaerodactylus).</title>
        <authorList>
            <person name="Pinto B.J."/>
            <person name="Keating S.E."/>
            <person name="Gamble T."/>
        </authorList>
    </citation>
    <scope>NUCLEOTIDE SEQUENCE</scope>
    <source>
        <strain evidence="1">TG3544</strain>
    </source>
</reference>
<proteinExistence type="predicted"/>
<name>A0ACB8GDC8_9SAUR</name>
<accession>A0ACB8GDC8</accession>
<dbReference type="Proteomes" id="UP000827872">
    <property type="component" value="Linkage Group LG01"/>
</dbReference>
<sequence length="112" mass="12413">MEFQNLSWMEFQNLSCCPRKPTEETEPALFLWHKSGIVVIPVAFTCGKAPSLPPATLAYRFKLRQFWMVQATTCLAVCCNTYAGGMGKHPGTHKIQQPIPSLPPPHNALGCP</sequence>
<dbReference type="EMBL" id="CM037614">
    <property type="protein sequence ID" value="KAH8017130.1"/>
    <property type="molecule type" value="Genomic_DNA"/>
</dbReference>
<evidence type="ECO:0000313" key="2">
    <source>
        <dbReference type="Proteomes" id="UP000827872"/>
    </source>
</evidence>